<dbReference type="AlphaFoldDB" id="W4FEN6"/>
<dbReference type="CDD" id="cd00024">
    <property type="entry name" value="CD_CSD"/>
    <property type="match status" value="2"/>
</dbReference>
<name>W4FEN6_APHAT</name>
<accession>W4FEN6</accession>
<dbReference type="SMART" id="SM00298">
    <property type="entry name" value="CHROMO"/>
    <property type="match status" value="2"/>
</dbReference>
<sequence>MAGVLPLVQSALNQQPADRLDGVAPTTSFTGLPATPPLTGLVHPDEPREVTIDWIKSRAIRHVTELADALGIMRKHVAETAAAKRAKAWYRRDGQRSMKLAKFTLGDFVLVARALQHPGKLTLLWKGPFWVVKVVSDYLIEVQQLVPPGATSLHHACRLRLYCEGGCAVNEGLKAQIAFSDEGFYVEDLRDLRLRDGVWEVLIKWLGLDDLESSWEPALSIYEDVPVVFPPTTSFTGLPATPPLTGLVHPDEPREVTIDWIKSRAIRHVTELADALGIMRKHVAETAAAKRAKAWYRRDGQRSVKLAKFTLGDFVLVARALQHPGKLTLLWKGPFWVVKVVSDYLIEVQQLVPPGATSLHHACRLRLYCEGGCAVNEGLKAQIAFSDEGFYVEDLRDLRLRDGVWEVLIKWLGLDDLESSWEPALSIYEDVPVVFRR</sequence>
<dbReference type="PROSITE" id="PS50013">
    <property type="entry name" value="CHROMO_2"/>
    <property type="match status" value="2"/>
</dbReference>
<evidence type="ECO:0000313" key="2">
    <source>
        <dbReference type="EMBL" id="ETV65178.1"/>
    </source>
</evidence>
<dbReference type="InterPro" id="IPR016197">
    <property type="entry name" value="Chromo-like_dom_sf"/>
</dbReference>
<feature type="domain" description="Chromo" evidence="1">
    <location>
        <begin position="184"/>
        <end position="221"/>
    </location>
</feature>
<proteinExistence type="predicted"/>
<dbReference type="RefSeq" id="XP_009845302.1">
    <property type="nucleotide sequence ID" value="XM_009847000.1"/>
</dbReference>
<dbReference type="Gene3D" id="2.40.50.40">
    <property type="match status" value="2"/>
</dbReference>
<organism evidence="2">
    <name type="scientific">Aphanomyces astaci</name>
    <name type="common">Crayfish plague agent</name>
    <dbReference type="NCBI Taxonomy" id="112090"/>
    <lineage>
        <taxon>Eukaryota</taxon>
        <taxon>Sar</taxon>
        <taxon>Stramenopiles</taxon>
        <taxon>Oomycota</taxon>
        <taxon>Saprolegniomycetes</taxon>
        <taxon>Saprolegniales</taxon>
        <taxon>Verrucalvaceae</taxon>
        <taxon>Aphanomyces</taxon>
    </lineage>
</organism>
<dbReference type="GeneID" id="20820006"/>
<evidence type="ECO:0000259" key="1">
    <source>
        <dbReference type="PROSITE" id="PS50013"/>
    </source>
</evidence>
<reference evidence="2" key="1">
    <citation type="submission" date="2013-12" db="EMBL/GenBank/DDBJ databases">
        <title>The Genome Sequence of Aphanomyces astaci APO3.</title>
        <authorList>
            <consortium name="The Broad Institute Genomics Platform"/>
            <person name="Russ C."/>
            <person name="Tyler B."/>
            <person name="van West P."/>
            <person name="Dieguez-Uribeondo J."/>
            <person name="Young S.K."/>
            <person name="Zeng Q."/>
            <person name="Gargeya S."/>
            <person name="Fitzgerald M."/>
            <person name="Abouelleil A."/>
            <person name="Alvarado L."/>
            <person name="Chapman S.B."/>
            <person name="Gainer-Dewar J."/>
            <person name="Goldberg J."/>
            <person name="Griggs A."/>
            <person name="Gujja S."/>
            <person name="Hansen M."/>
            <person name="Howarth C."/>
            <person name="Imamovic A."/>
            <person name="Ireland A."/>
            <person name="Larimer J."/>
            <person name="McCowan C."/>
            <person name="Murphy C."/>
            <person name="Pearson M."/>
            <person name="Poon T.W."/>
            <person name="Priest M."/>
            <person name="Roberts A."/>
            <person name="Saif S."/>
            <person name="Shea T."/>
            <person name="Sykes S."/>
            <person name="Wortman J."/>
            <person name="Nusbaum C."/>
            <person name="Birren B."/>
        </authorList>
    </citation>
    <scope>NUCLEOTIDE SEQUENCE [LARGE SCALE GENOMIC DNA]</scope>
    <source>
        <strain evidence="2">APO3</strain>
    </source>
</reference>
<dbReference type="STRING" id="112090.W4FEN6"/>
<gene>
    <name evidence="2" type="ORF">H257_18010</name>
</gene>
<dbReference type="SUPFAM" id="SSF54160">
    <property type="entry name" value="Chromo domain-like"/>
    <property type="match status" value="2"/>
</dbReference>
<dbReference type="EMBL" id="KI913244">
    <property type="protein sequence ID" value="ETV65178.1"/>
    <property type="molecule type" value="Genomic_DNA"/>
</dbReference>
<dbReference type="InterPro" id="IPR000953">
    <property type="entry name" value="Chromo/chromo_shadow_dom"/>
</dbReference>
<protein>
    <recommendedName>
        <fullName evidence="1">Chromo domain-containing protein</fullName>
    </recommendedName>
</protein>
<dbReference type="VEuPathDB" id="FungiDB:H257_18010"/>
<feature type="domain" description="Chromo" evidence="1">
    <location>
        <begin position="390"/>
        <end position="437"/>
    </location>
</feature>